<feature type="domain" description="PARG catalytic Macro" evidence="4">
    <location>
        <begin position="311"/>
        <end position="509"/>
    </location>
</feature>
<dbReference type="EMBL" id="OU015568">
    <property type="protein sequence ID" value="CAG5090337.1"/>
    <property type="molecule type" value="Genomic_DNA"/>
</dbReference>
<dbReference type="InterPro" id="IPR046372">
    <property type="entry name" value="PARG_cat_C"/>
</dbReference>
<reference evidence="6 7" key="1">
    <citation type="submission" date="2021-04" db="EMBL/GenBank/DDBJ databases">
        <authorList>
            <person name="Bliznina A."/>
        </authorList>
    </citation>
    <scope>NUCLEOTIDE SEQUENCE [LARGE SCALE GENOMIC DNA]</scope>
</reference>
<keyword evidence="3" id="KW-0378">Hydrolase</keyword>
<evidence type="ECO:0000259" key="4">
    <source>
        <dbReference type="Pfam" id="PF05028"/>
    </source>
</evidence>
<protein>
    <recommendedName>
        <fullName evidence="2">poly(ADP-ribose) glycohydrolase</fullName>
        <ecNumber evidence="2">3.2.1.143</ecNumber>
    </recommendedName>
</protein>
<evidence type="ECO:0000259" key="5">
    <source>
        <dbReference type="Pfam" id="PF20811"/>
    </source>
</evidence>
<feature type="domain" description="PARG catalytic Macro" evidence="4">
    <location>
        <begin position="730"/>
        <end position="903"/>
    </location>
</feature>
<name>A0ABN7S5E1_OIKDI</name>
<evidence type="ECO:0000256" key="3">
    <source>
        <dbReference type="ARBA" id="ARBA00022801"/>
    </source>
</evidence>
<dbReference type="EC" id="3.2.1.143" evidence="2"/>
<evidence type="ECO:0000313" key="6">
    <source>
        <dbReference type="EMBL" id="CAG5090337.1"/>
    </source>
</evidence>
<evidence type="ECO:0000256" key="2">
    <source>
        <dbReference type="ARBA" id="ARBA00012255"/>
    </source>
</evidence>
<evidence type="ECO:0000313" key="7">
    <source>
        <dbReference type="Proteomes" id="UP001158576"/>
    </source>
</evidence>
<gene>
    <name evidence="6" type="ORF">OKIOD_LOCUS4120</name>
</gene>
<sequence length="954" mass="109024">MQGAYNSESDDERCQFPTFTEAVRKHANWDELKTKKNHQFLFDINAPHSLPPYPLIFSDKWDSDHVRMPFSPSNILKKKGASSSGPGFKTQIVDGVKRLVGYEKGSPEPKPEPVQKGRWTEVLDGIGNLEGFDRVAIFSADDLLKNIQKYNPQVKDVTLLESYFRQNPEKKPRFFNRILPKMRKMVANADKVLTQAPQLLKKLHTQGERTIWMTQEQCAHLLVLSFFCCWPKRSGKRSARNKEDEYDRFNEINFTRFFSLQPSPSCFAKLECIIEYFNSVTKEMPKGVISFKRTYEEQIPNLDDPDIEFADAKWMPCHIKGKGLIEDEGDKFIQADFANKFIGGGTLGRGCVQEEIRFMICPELIITQLLCEEMQKEEAIIVTGVQRFSNYSGYADSFRFEGSYNDPLAVSYKRDCYGRIPTEVFAIDAVNYVYPYRGDTPHDQFSATSIKRDILKAYSAFKGCTPATIATGNWGCGAFGGDPELKFVIQMIAAAFAQRPLWYFCFDDLMTRSDAKLSSTLAEIKCSIEKKSIPYVFELLTEFEPGREKFSEYLKKNDPEPTPGTDYTMSIIPFPTYYDACPKTSDWEKVLETDQVLFDVTSVGKDRILPSKKTFNGEYSKDDFVDMPFSDHSYWQTIKTKICDAQFENLSQLETAITSYNKSVRSLKCLNAFFQNISRRAVFFLRIASSENAENRAKGTEYSHRSALSPQNRDEQIYLDDAGAMRYCLGRNNIQLDFADEFIGGLTLRWDTLQEEIRFLISPELTVAQLFFERMSDSEAIIITGSERFSRYSGYSQSFRFRGNFVDTQPRDGYGRKGTQILAIDAVNYGYGDHGRSQFDEESIRRDILKAFIGFKGCVPATIATGKWGCGAFGGNVQFKFAIQLIAAALASRPLQFFSFDKECSYEDNPLSSTLESIARMFRTLTIDEAYQVLLTFKPRENTFAEHLQKCTEI</sequence>
<dbReference type="PANTHER" id="PTHR12837">
    <property type="entry name" value="POLY ADP-RIBOSE GLYCOHYDROLASE"/>
    <property type="match status" value="1"/>
</dbReference>
<keyword evidence="7" id="KW-1185">Reference proteome</keyword>
<dbReference type="Pfam" id="PF05028">
    <property type="entry name" value="PARG_cat_C"/>
    <property type="match status" value="2"/>
</dbReference>
<dbReference type="InterPro" id="IPR007724">
    <property type="entry name" value="Poly_GlycHdrlase"/>
</dbReference>
<evidence type="ECO:0000256" key="1">
    <source>
        <dbReference type="ARBA" id="ARBA00009545"/>
    </source>
</evidence>
<dbReference type="PANTHER" id="PTHR12837:SF0">
    <property type="entry name" value="POLY(ADP-RIBOSE) GLYCOHYDROLASE"/>
    <property type="match status" value="1"/>
</dbReference>
<organism evidence="6 7">
    <name type="scientific">Oikopleura dioica</name>
    <name type="common">Tunicate</name>
    <dbReference type="NCBI Taxonomy" id="34765"/>
    <lineage>
        <taxon>Eukaryota</taxon>
        <taxon>Metazoa</taxon>
        <taxon>Chordata</taxon>
        <taxon>Tunicata</taxon>
        <taxon>Appendicularia</taxon>
        <taxon>Copelata</taxon>
        <taxon>Oikopleuridae</taxon>
        <taxon>Oikopleura</taxon>
    </lineage>
</organism>
<proteinExistence type="inferred from homology"/>
<accession>A0ABN7S5E1</accession>
<dbReference type="InterPro" id="IPR048362">
    <property type="entry name" value="PARG_helical"/>
</dbReference>
<comment type="similarity">
    <text evidence="1">Belongs to the poly(ADP-ribose) glycohydrolase family.</text>
</comment>
<feature type="domain" description="PARG helical" evidence="5">
    <location>
        <begin position="168"/>
        <end position="293"/>
    </location>
</feature>
<dbReference type="Proteomes" id="UP001158576">
    <property type="component" value="Chromosome PAR"/>
</dbReference>
<dbReference type="Pfam" id="PF20811">
    <property type="entry name" value="PARG_cat_N"/>
    <property type="match status" value="1"/>
</dbReference>